<dbReference type="HOGENOM" id="CLU_1871386_0_0_11"/>
<organism evidence="1 2">
    <name type="scientific">Bifidobacterium angulatum DSM 20098 = JCM 7096</name>
    <dbReference type="NCBI Taxonomy" id="518635"/>
    <lineage>
        <taxon>Bacteria</taxon>
        <taxon>Bacillati</taxon>
        <taxon>Actinomycetota</taxon>
        <taxon>Actinomycetes</taxon>
        <taxon>Bifidobacteriales</taxon>
        <taxon>Bifidobacteriaceae</taxon>
        <taxon>Bifidobacterium</taxon>
    </lineage>
</organism>
<evidence type="ECO:0000313" key="1">
    <source>
        <dbReference type="EMBL" id="EEP20790.1"/>
    </source>
</evidence>
<accession>C4FG95</accession>
<dbReference type="Proteomes" id="UP000006408">
    <property type="component" value="Unassembled WGS sequence"/>
</dbReference>
<dbReference type="AlphaFoldDB" id="C4FG95"/>
<keyword evidence="2" id="KW-1185">Reference proteome</keyword>
<evidence type="ECO:0000313" key="2">
    <source>
        <dbReference type="Proteomes" id="UP000006408"/>
    </source>
</evidence>
<comment type="caution">
    <text evidence="1">The sequence shown here is derived from an EMBL/GenBank/DDBJ whole genome shotgun (WGS) entry which is preliminary data.</text>
</comment>
<protein>
    <submittedName>
        <fullName evidence="1">Uncharacterized protein</fullName>
    </submittedName>
</protein>
<gene>
    <name evidence="1" type="ORF">BIFANG_03360</name>
</gene>
<sequence length="136" mass="15116">MLLVTYHFVGLCTRTIRRFPGTPRYHLACHSRPLLTATPRDRLMLGCVGPIPSVLLGRTARLFGSQSTPFFRKLPADNGSMLCSVLSLSRFSALLYHAVRTEQIALARIGHPCCTSLPHACRIALNSRQQTVATRR</sequence>
<reference evidence="1" key="1">
    <citation type="submission" date="2009-04" db="EMBL/GenBank/DDBJ databases">
        <authorList>
            <person name="Weinstock G."/>
            <person name="Sodergren E."/>
            <person name="Clifton S."/>
            <person name="Fulton L."/>
            <person name="Fulton B."/>
            <person name="Courtney L."/>
            <person name="Fronick C."/>
            <person name="Harrison M."/>
            <person name="Strong C."/>
            <person name="Farmer C."/>
            <person name="Delahaunty K."/>
            <person name="Markovic C."/>
            <person name="Hall O."/>
            <person name="Minx P."/>
            <person name="Tomlinson C."/>
            <person name="Mitreva M."/>
            <person name="Nelson J."/>
            <person name="Hou S."/>
            <person name="Wollam A."/>
            <person name="Pepin K.H."/>
            <person name="Johnson M."/>
            <person name="Bhonagiri V."/>
            <person name="Nash W.E."/>
            <person name="Warren W."/>
            <person name="Chinwalla A."/>
            <person name="Mardis E.R."/>
            <person name="Wilson R.K."/>
        </authorList>
    </citation>
    <scope>NUCLEOTIDE SEQUENCE [LARGE SCALE GENOMIC DNA]</scope>
    <source>
        <strain evidence="1">DSM 20098</strain>
    </source>
</reference>
<name>C4FG95_9BIFI</name>
<dbReference type="PATRIC" id="fig|518635.7.peg.1223"/>
<proteinExistence type="predicted"/>
<dbReference type="EMBL" id="ABYS02000009">
    <property type="protein sequence ID" value="EEP20790.1"/>
    <property type="molecule type" value="Genomic_DNA"/>
</dbReference>